<dbReference type="Pfam" id="PF12787">
    <property type="entry name" value="EcsC"/>
    <property type="match status" value="1"/>
</dbReference>
<name>A0A518GD55_9BACT</name>
<dbReference type="OrthoDB" id="1238772at2"/>
<protein>
    <submittedName>
        <fullName evidence="1">EcsC protein family protein</fullName>
    </submittedName>
</protein>
<evidence type="ECO:0000313" key="2">
    <source>
        <dbReference type="Proteomes" id="UP000318017"/>
    </source>
</evidence>
<keyword evidence="2" id="KW-1185">Reference proteome</keyword>
<dbReference type="Proteomes" id="UP000318017">
    <property type="component" value="Chromosome"/>
</dbReference>
<dbReference type="AlphaFoldDB" id="A0A518GD55"/>
<proteinExistence type="predicted"/>
<dbReference type="InterPro" id="IPR024787">
    <property type="entry name" value="EcsC"/>
</dbReference>
<dbReference type="PANTHER" id="PTHR41260:SF1">
    <property type="entry name" value="PROTEIN ECSC"/>
    <property type="match status" value="1"/>
</dbReference>
<gene>
    <name evidence="1" type="ORF">Q31a_49060</name>
</gene>
<reference evidence="1 2" key="1">
    <citation type="submission" date="2019-02" db="EMBL/GenBank/DDBJ databases">
        <title>Deep-cultivation of Planctomycetes and their phenomic and genomic characterization uncovers novel biology.</title>
        <authorList>
            <person name="Wiegand S."/>
            <person name="Jogler M."/>
            <person name="Boedeker C."/>
            <person name="Pinto D."/>
            <person name="Vollmers J."/>
            <person name="Rivas-Marin E."/>
            <person name="Kohn T."/>
            <person name="Peeters S.H."/>
            <person name="Heuer A."/>
            <person name="Rast P."/>
            <person name="Oberbeckmann S."/>
            <person name="Bunk B."/>
            <person name="Jeske O."/>
            <person name="Meyerdierks A."/>
            <person name="Storesund J.E."/>
            <person name="Kallscheuer N."/>
            <person name="Luecker S."/>
            <person name="Lage O.M."/>
            <person name="Pohl T."/>
            <person name="Merkel B.J."/>
            <person name="Hornburger P."/>
            <person name="Mueller R.-W."/>
            <person name="Bruemmer F."/>
            <person name="Labrenz M."/>
            <person name="Spormann A.M."/>
            <person name="Op den Camp H."/>
            <person name="Overmann J."/>
            <person name="Amann R."/>
            <person name="Jetten M.S.M."/>
            <person name="Mascher T."/>
            <person name="Medema M.H."/>
            <person name="Devos D.P."/>
            <person name="Kaster A.-K."/>
            <person name="Ovreas L."/>
            <person name="Rohde M."/>
            <person name="Galperin M.Y."/>
            <person name="Jogler C."/>
        </authorList>
    </citation>
    <scope>NUCLEOTIDE SEQUENCE [LARGE SCALE GENOMIC DNA]</scope>
    <source>
        <strain evidence="1 2">Q31a</strain>
    </source>
</reference>
<dbReference type="EMBL" id="CP036298">
    <property type="protein sequence ID" value="QDV26532.1"/>
    <property type="molecule type" value="Genomic_DNA"/>
</dbReference>
<sequence>MSKVINVRLPDVAREELAEAKRVLEHHGIADRLTEMLGAPVTASLKLLPDVAEKAVYRAIDKSLTVALDVALRTLGNDSIRTGKPRLLTHKLLAGLSGAAGGMFGGATIAAELPVSTVLILRSVADIARSEGEDLSEVETRLACLEVFALDSGNQSRVDDDTELGYFAVRAAMAKQIRDASQYVVKYGLSNPSAPPLVKLVAKIGERFGLVVSEKLAAQAIPVIGALGGALINSYFIDHYQDIARAHFTIRRLERTHGQALVQATYEEME</sequence>
<dbReference type="RefSeq" id="WP_145082733.1">
    <property type="nucleotide sequence ID" value="NZ_CP036298.1"/>
</dbReference>
<dbReference type="PANTHER" id="PTHR41260">
    <property type="entry name" value="PROTEIN ECSC"/>
    <property type="match status" value="1"/>
</dbReference>
<dbReference type="KEGG" id="ahel:Q31a_49060"/>
<organism evidence="1 2">
    <name type="scientific">Aureliella helgolandensis</name>
    <dbReference type="NCBI Taxonomy" id="2527968"/>
    <lineage>
        <taxon>Bacteria</taxon>
        <taxon>Pseudomonadati</taxon>
        <taxon>Planctomycetota</taxon>
        <taxon>Planctomycetia</taxon>
        <taxon>Pirellulales</taxon>
        <taxon>Pirellulaceae</taxon>
        <taxon>Aureliella</taxon>
    </lineage>
</organism>
<evidence type="ECO:0000313" key="1">
    <source>
        <dbReference type="EMBL" id="QDV26532.1"/>
    </source>
</evidence>
<accession>A0A518GD55</accession>